<keyword evidence="3" id="KW-1185">Reference proteome</keyword>
<proteinExistence type="predicted"/>
<organism evidence="2 3">
    <name type="scientific">Roseateles amylovorans</name>
    <dbReference type="NCBI Taxonomy" id="2978473"/>
    <lineage>
        <taxon>Bacteria</taxon>
        <taxon>Pseudomonadati</taxon>
        <taxon>Pseudomonadota</taxon>
        <taxon>Betaproteobacteria</taxon>
        <taxon>Burkholderiales</taxon>
        <taxon>Sphaerotilaceae</taxon>
        <taxon>Roseateles</taxon>
    </lineage>
</organism>
<evidence type="ECO:0000259" key="1">
    <source>
        <dbReference type="Pfam" id="PF13401"/>
    </source>
</evidence>
<accession>A0ABY6ASI5</accession>
<keyword evidence="2" id="KW-0547">Nucleotide-binding</keyword>
<dbReference type="Proteomes" id="UP001064933">
    <property type="component" value="Chromosome"/>
</dbReference>
<gene>
    <name evidence="2" type="ORF">N4261_14085</name>
</gene>
<dbReference type="InterPro" id="IPR049945">
    <property type="entry name" value="AAA_22"/>
</dbReference>
<dbReference type="SUPFAM" id="SSF52540">
    <property type="entry name" value="P-loop containing nucleoside triphosphate hydrolases"/>
    <property type="match status" value="1"/>
</dbReference>
<dbReference type="RefSeq" id="WP_261755932.1">
    <property type="nucleotide sequence ID" value="NZ_CP104562.2"/>
</dbReference>
<dbReference type="InterPro" id="IPR027417">
    <property type="entry name" value="P-loop_NTPase"/>
</dbReference>
<protein>
    <submittedName>
        <fullName evidence="2">ATP-binding protein</fullName>
    </submittedName>
</protein>
<reference evidence="2" key="1">
    <citation type="submission" date="2022-10" db="EMBL/GenBank/DDBJ databases">
        <title>Characterization and whole genome sequencing of a new Roseateles species, isolated from fresh water.</title>
        <authorList>
            <person name="Guliayeva D.Y."/>
            <person name="Akhremchuk A.E."/>
            <person name="Sikolenko M.A."/>
            <person name="Valentovich L.N."/>
            <person name="Sidarenka A.V."/>
        </authorList>
    </citation>
    <scope>NUCLEOTIDE SEQUENCE</scope>
    <source>
        <strain evidence="2">BIM B-1768</strain>
    </source>
</reference>
<keyword evidence="2" id="KW-0067">ATP-binding</keyword>
<sequence>MLETNALRECVAEFKDRASNGERGMVIYGPPKQGVTTACRHICDGLESGGRALVLRAQALRSDDLPVRVQPDQLWRLMLPCEAIQNGFVRSTRDVLLRHVEVEAERLNTKHVFVAIDQAENLSLRQWEDLRTFVDSLRTERRLSCFCLIAGQSELLAVEDRMRRSLRHSLITDFLLGPHRFRGARLEELDGILSGYDSLRYPLPDGPSYTEHFCPGLWRRGLRLVQLGDPMRQRFAKILSGSGTGAQELPMAYFASAVRRFLYSAEEVAPQDMAMLAAFAARCVDKCGLGEALATLGNPELDARAFRRSRRLEW</sequence>
<dbReference type="GO" id="GO:0005524">
    <property type="term" value="F:ATP binding"/>
    <property type="evidence" value="ECO:0007669"/>
    <property type="project" value="UniProtKB-KW"/>
</dbReference>
<evidence type="ECO:0000313" key="3">
    <source>
        <dbReference type="Proteomes" id="UP001064933"/>
    </source>
</evidence>
<name>A0ABY6ASI5_9BURK</name>
<dbReference type="EMBL" id="CP104562">
    <property type="protein sequence ID" value="UXH76199.1"/>
    <property type="molecule type" value="Genomic_DNA"/>
</dbReference>
<feature type="domain" description="ORC1/DEAH AAA+ ATPase" evidence="1">
    <location>
        <begin position="21"/>
        <end position="155"/>
    </location>
</feature>
<dbReference type="Pfam" id="PF13401">
    <property type="entry name" value="AAA_22"/>
    <property type="match status" value="1"/>
</dbReference>
<evidence type="ECO:0000313" key="2">
    <source>
        <dbReference type="EMBL" id="UXH76199.1"/>
    </source>
</evidence>